<feature type="domain" description="ABC3 transporter permease C-terminal" evidence="9">
    <location>
        <begin position="299"/>
        <end position="422"/>
    </location>
</feature>
<feature type="compositionally biased region" description="Polar residues" evidence="7">
    <location>
        <begin position="71"/>
        <end position="87"/>
    </location>
</feature>
<dbReference type="AlphaFoldDB" id="A0A1T4XC56"/>
<keyword evidence="4 8" id="KW-1133">Transmembrane helix</keyword>
<name>A0A1T4XC56_9MICO</name>
<proteinExistence type="inferred from homology"/>
<organism evidence="11 12">
    <name type="scientific">Agreia bicolorata</name>
    <dbReference type="NCBI Taxonomy" id="110935"/>
    <lineage>
        <taxon>Bacteria</taxon>
        <taxon>Bacillati</taxon>
        <taxon>Actinomycetota</taxon>
        <taxon>Actinomycetes</taxon>
        <taxon>Micrococcales</taxon>
        <taxon>Microbacteriaceae</taxon>
        <taxon>Agreia</taxon>
    </lineage>
</organism>
<dbReference type="Proteomes" id="UP000189735">
    <property type="component" value="Unassembled WGS sequence"/>
</dbReference>
<dbReference type="GO" id="GO:0005886">
    <property type="term" value="C:plasma membrane"/>
    <property type="evidence" value="ECO:0007669"/>
    <property type="project" value="UniProtKB-SubCell"/>
</dbReference>
<keyword evidence="2" id="KW-1003">Cell membrane</keyword>
<evidence type="ECO:0000256" key="8">
    <source>
        <dbReference type="SAM" id="Phobius"/>
    </source>
</evidence>
<evidence type="ECO:0000313" key="11">
    <source>
        <dbReference type="EMBL" id="SKA87106.1"/>
    </source>
</evidence>
<dbReference type="GO" id="GO:0022857">
    <property type="term" value="F:transmembrane transporter activity"/>
    <property type="evidence" value="ECO:0007669"/>
    <property type="project" value="TreeGrafter"/>
</dbReference>
<sequence>MSGLDLIRSAISNTFRSKTRTTLTVLAIFIGAFTLALTSGVGTGINRYIDTTVSSIGANDVMTVTKTVENTSSGPAKYEPNTTNVESATGRPGSTVEAITAAELDGIRAVKGVDSVEPVLTARPNYVEYNGGTQYQASIGGFVSGMSLDLAAGSEPSSGTDTYEVALPVSYVEPLGFTSDEDAVGKTVTFGVTDKTGASTTVDATVSGVSEAGLLGSTSLTANDALTTALYDAQSVGLSSSSKDSYASVSLRFDPSSSDEQVSTIKSDLKALGYDATTVKDQIGSFKTVIDAIVLVLNGFAVIALIAAGFGIVNTLLMSVQERTREIGLMKAMGMGAGRVFGLFSLEAVFIGFLGSAIGAIGAILAGTALNGVLANGLLSALPGLTLIAFDPASIAVIILVVMGIAFLAGTIPALRAARQDPIESLRYE</sequence>
<evidence type="ECO:0000259" key="10">
    <source>
        <dbReference type="Pfam" id="PF12704"/>
    </source>
</evidence>
<dbReference type="RefSeq" id="WP_078713584.1">
    <property type="nucleotide sequence ID" value="NZ_FUYG01000002.1"/>
</dbReference>
<gene>
    <name evidence="11" type="ORF">SAMN06295879_1033</name>
</gene>
<comment type="subcellular location">
    <subcellularLocation>
        <location evidence="1">Cell membrane</location>
        <topology evidence="1">Multi-pass membrane protein</topology>
    </subcellularLocation>
</comment>
<reference evidence="12" key="1">
    <citation type="submission" date="2017-02" db="EMBL/GenBank/DDBJ databases">
        <authorList>
            <person name="Varghese N."/>
            <person name="Submissions S."/>
        </authorList>
    </citation>
    <scope>NUCLEOTIDE SEQUENCE [LARGE SCALE GENOMIC DNA]</scope>
    <source>
        <strain evidence="12">VKM Ac-2052</strain>
    </source>
</reference>
<dbReference type="Pfam" id="PF02687">
    <property type="entry name" value="FtsX"/>
    <property type="match status" value="1"/>
</dbReference>
<evidence type="ECO:0000256" key="3">
    <source>
        <dbReference type="ARBA" id="ARBA00022692"/>
    </source>
</evidence>
<feature type="transmembrane region" description="Helical" evidence="8">
    <location>
        <begin position="292"/>
        <end position="319"/>
    </location>
</feature>
<evidence type="ECO:0000256" key="4">
    <source>
        <dbReference type="ARBA" id="ARBA00022989"/>
    </source>
</evidence>
<dbReference type="InterPro" id="IPR025857">
    <property type="entry name" value="MacB_PCD"/>
</dbReference>
<dbReference type="InterPro" id="IPR003838">
    <property type="entry name" value="ABC3_permease_C"/>
</dbReference>
<evidence type="ECO:0000256" key="2">
    <source>
        <dbReference type="ARBA" id="ARBA00022475"/>
    </source>
</evidence>
<accession>A0A1T4XC56</accession>
<dbReference type="EMBL" id="FUYG01000002">
    <property type="protein sequence ID" value="SKA87106.1"/>
    <property type="molecule type" value="Genomic_DNA"/>
</dbReference>
<dbReference type="PANTHER" id="PTHR30572:SF4">
    <property type="entry name" value="ABC TRANSPORTER PERMEASE YTRF"/>
    <property type="match status" value="1"/>
</dbReference>
<keyword evidence="5 8" id="KW-0472">Membrane</keyword>
<protein>
    <submittedName>
        <fullName evidence="11">Putative ABC transport system permease protein</fullName>
    </submittedName>
</protein>
<keyword evidence="3 8" id="KW-0812">Transmembrane</keyword>
<evidence type="ECO:0000259" key="9">
    <source>
        <dbReference type="Pfam" id="PF02687"/>
    </source>
</evidence>
<dbReference type="PANTHER" id="PTHR30572">
    <property type="entry name" value="MEMBRANE COMPONENT OF TRANSPORTER-RELATED"/>
    <property type="match status" value="1"/>
</dbReference>
<feature type="transmembrane region" description="Helical" evidence="8">
    <location>
        <begin position="340"/>
        <end position="365"/>
    </location>
</feature>
<feature type="transmembrane region" description="Helical" evidence="8">
    <location>
        <begin position="21"/>
        <end position="45"/>
    </location>
</feature>
<comment type="similarity">
    <text evidence="6">Belongs to the ABC-4 integral membrane protein family.</text>
</comment>
<evidence type="ECO:0000256" key="7">
    <source>
        <dbReference type="SAM" id="MobiDB-lite"/>
    </source>
</evidence>
<evidence type="ECO:0000256" key="5">
    <source>
        <dbReference type="ARBA" id="ARBA00023136"/>
    </source>
</evidence>
<dbReference type="Pfam" id="PF12704">
    <property type="entry name" value="MacB_PCD"/>
    <property type="match status" value="1"/>
</dbReference>
<feature type="transmembrane region" description="Helical" evidence="8">
    <location>
        <begin position="385"/>
        <end position="409"/>
    </location>
</feature>
<dbReference type="InterPro" id="IPR050250">
    <property type="entry name" value="Macrolide_Exporter_MacB"/>
</dbReference>
<evidence type="ECO:0000256" key="1">
    <source>
        <dbReference type="ARBA" id="ARBA00004651"/>
    </source>
</evidence>
<feature type="domain" description="MacB-like periplasmic core" evidence="10">
    <location>
        <begin position="21"/>
        <end position="263"/>
    </location>
</feature>
<evidence type="ECO:0000256" key="6">
    <source>
        <dbReference type="ARBA" id="ARBA00038076"/>
    </source>
</evidence>
<feature type="region of interest" description="Disordered" evidence="7">
    <location>
        <begin position="71"/>
        <end position="91"/>
    </location>
</feature>
<evidence type="ECO:0000313" key="12">
    <source>
        <dbReference type="Proteomes" id="UP000189735"/>
    </source>
</evidence>